<gene>
    <name evidence="1" type="ORF">BTN85_2069</name>
</gene>
<evidence type="ECO:0000313" key="1">
    <source>
        <dbReference type="EMBL" id="OKY77419.1"/>
    </source>
</evidence>
<evidence type="ECO:0000313" key="2">
    <source>
        <dbReference type="Proteomes" id="UP000185744"/>
    </source>
</evidence>
<accession>A0A1Q6DST3</accession>
<name>A0A1Q6DST3_METT1</name>
<dbReference type="InParanoid" id="A0A1Q6DST3"/>
<sequence>MAFMNQVRWKIVNELGCNHTFGYITKKKRIELGLEKSHINDAFIIAGGKNQERTQPYVVEQNRRNNRSIQTNRNGYGRSIRKERHYFQPKDLVEKNHLIHKVKGVFNYGKWVRLVNRWGEKVNSSIEEVNLVKYGAGLQFIPT</sequence>
<keyword evidence="2" id="KW-1185">Reference proteome</keyword>
<dbReference type="AlphaFoldDB" id="A0A1Q6DST3"/>
<protein>
    <submittedName>
        <fullName evidence="1">Uncharacterized protein</fullName>
    </submittedName>
</protein>
<comment type="caution">
    <text evidence="1">The sequence shown here is derived from an EMBL/GenBank/DDBJ whole genome shotgun (WGS) entry which is preliminary data.</text>
</comment>
<dbReference type="EMBL" id="MSDW01000002">
    <property type="protein sequence ID" value="OKY77419.1"/>
    <property type="molecule type" value="Genomic_DNA"/>
</dbReference>
<organism evidence="1 2">
    <name type="scientific">Methanohalarchaeum thermophilum</name>
    <dbReference type="NCBI Taxonomy" id="1903181"/>
    <lineage>
        <taxon>Archaea</taxon>
        <taxon>Methanobacteriati</taxon>
        <taxon>Methanobacteriota</taxon>
        <taxon>Methanonatronarchaeia</taxon>
        <taxon>Methanonatronarchaeales</taxon>
        <taxon>Methanonatronarchaeaceae</taxon>
        <taxon>Candidatus Methanohalarchaeum</taxon>
    </lineage>
</organism>
<proteinExistence type="predicted"/>
<dbReference type="STRING" id="1903181.BTN85_2069"/>
<reference evidence="1" key="1">
    <citation type="submission" date="2016-12" db="EMBL/GenBank/DDBJ databases">
        <title>Discovery of methanogenic haloarchaea.</title>
        <authorList>
            <person name="Sorokin D.Y."/>
            <person name="Makarova K.S."/>
            <person name="Abbas B."/>
            <person name="Ferrer M."/>
            <person name="Golyshin P.N."/>
        </authorList>
    </citation>
    <scope>NUCLEOTIDE SEQUENCE [LARGE SCALE GENOMIC DNA]</scope>
    <source>
        <strain evidence="1">HMET1</strain>
    </source>
</reference>
<dbReference type="Proteomes" id="UP000185744">
    <property type="component" value="Unassembled WGS sequence"/>
</dbReference>